<dbReference type="PANTHER" id="PTHR30055:SF226">
    <property type="entry name" value="HTH-TYPE TRANSCRIPTIONAL REGULATOR PKSA"/>
    <property type="match status" value="1"/>
</dbReference>
<dbReference type="InterPro" id="IPR050109">
    <property type="entry name" value="HTH-type_TetR-like_transc_reg"/>
</dbReference>
<evidence type="ECO:0000256" key="1">
    <source>
        <dbReference type="ARBA" id="ARBA00023125"/>
    </source>
</evidence>
<name>A0ABV2Z4C3_9ACTN</name>
<dbReference type="InterPro" id="IPR023772">
    <property type="entry name" value="DNA-bd_HTH_TetR-type_CS"/>
</dbReference>
<evidence type="ECO:0000256" key="3">
    <source>
        <dbReference type="SAM" id="MobiDB-lite"/>
    </source>
</evidence>
<organism evidence="5 6">
    <name type="scientific">Streptomyces catenulae</name>
    <dbReference type="NCBI Taxonomy" id="66875"/>
    <lineage>
        <taxon>Bacteria</taxon>
        <taxon>Bacillati</taxon>
        <taxon>Actinomycetota</taxon>
        <taxon>Actinomycetes</taxon>
        <taxon>Kitasatosporales</taxon>
        <taxon>Streptomycetaceae</taxon>
        <taxon>Streptomyces</taxon>
    </lineage>
</organism>
<sequence>MSSGTEEPEEVGVPTGTWERLPDGRRAAVLAAAEAEFTARGFSGGSLNTICREAGVSKGSLFQYFTDKADLYVHLAELASARVRTATEAEIAALECDGDRLGALERVVEFWVRYFYDHPRERALTAAAALEPDPTARAAVRAVTDRHYLAALRPLLETGGAAGRLAPGADTEALLSLLLLLLPHLALAPHVAGLDPVLGMEGADADRAVAAARRLLAALLGPYRAGG</sequence>
<dbReference type="Proteomes" id="UP001550853">
    <property type="component" value="Unassembled WGS sequence"/>
</dbReference>
<evidence type="ECO:0000313" key="5">
    <source>
        <dbReference type="EMBL" id="MEU3712684.1"/>
    </source>
</evidence>
<evidence type="ECO:0000259" key="4">
    <source>
        <dbReference type="PROSITE" id="PS50977"/>
    </source>
</evidence>
<dbReference type="PROSITE" id="PS50977">
    <property type="entry name" value="HTH_TETR_2"/>
    <property type="match status" value="1"/>
</dbReference>
<keyword evidence="1 2" id="KW-0238">DNA-binding</keyword>
<dbReference type="PROSITE" id="PS01081">
    <property type="entry name" value="HTH_TETR_1"/>
    <property type="match status" value="1"/>
</dbReference>
<keyword evidence="6" id="KW-1185">Reference proteome</keyword>
<evidence type="ECO:0000313" key="6">
    <source>
        <dbReference type="Proteomes" id="UP001550853"/>
    </source>
</evidence>
<evidence type="ECO:0000256" key="2">
    <source>
        <dbReference type="PROSITE-ProRule" id="PRU00335"/>
    </source>
</evidence>
<dbReference type="EMBL" id="JBEZVI010000018">
    <property type="protein sequence ID" value="MEU3712684.1"/>
    <property type="molecule type" value="Genomic_DNA"/>
</dbReference>
<feature type="compositionally biased region" description="Acidic residues" evidence="3">
    <location>
        <begin position="1"/>
        <end position="10"/>
    </location>
</feature>
<dbReference type="SUPFAM" id="SSF46689">
    <property type="entry name" value="Homeodomain-like"/>
    <property type="match status" value="1"/>
</dbReference>
<dbReference type="PRINTS" id="PR00455">
    <property type="entry name" value="HTHTETR"/>
</dbReference>
<proteinExistence type="predicted"/>
<accession>A0ABV2Z4C3</accession>
<dbReference type="InterPro" id="IPR036271">
    <property type="entry name" value="Tet_transcr_reg_TetR-rel_C_sf"/>
</dbReference>
<dbReference type="PANTHER" id="PTHR30055">
    <property type="entry name" value="HTH-TYPE TRANSCRIPTIONAL REGULATOR RUTR"/>
    <property type="match status" value="1"/>
</dbReference>
<dbReference type="SUPFAM" id="SSF48498">
    <property type="entry name" value="Tetracyclin repressor-like, C-terminal domain"/>
    <property type="match status" value="1"/>
</dbReference>
<feature type="domain" description="HTH tetR-type" evidence="4">
    <location>
        <begin position="23"/>
        <end position="83"/>
    </location>
</feature>
<gene>
    <name evidence="5" type="ORF">AB0E61_21635</name>
</gene>
<dbReference type="InterPro" id="IPR001647">
    <property type="entry name" value="HTH_TetR"/>
</dbReference>
<feature type="DNA-binding region" description="H-T-H motif" evidence="2">
    <location>
        <begin position="46"/>
        <end position="65"/>
    </location>
</feature>
<protein>
    <submittedName>
        <fullName evidence="5">TetR/AcrR family transcriptional regulator</fullName>
    </submittedName>
</protein>
<dbReference type="InterPro" id="IPR009057">
    <property type="entry name" value="Homeodomain-like_sf"/>
</dbReference>
<dbReference type="RefSeq" id="WP_245655049.1">
    <property type="nucleotide sequence ID" value="NZ_JBEZVI010000018.1"/>
</dbReference>
<dbReference type="Pfam" id="PF00440">
    <property type="entry name" value="TetR_N"/>
    <property type="match status" value="1"/>
</dbReference>
<comment type="caution">
    <text evidence="5">The sequence shown here is derived from an EMBL/GenBank/DDBJ whole genome shotgun (WGS) entry which is preliminary data.</text>
</comment>
<feature type="region of interest" description="Disordered" evidence="3">
    <location>
        <begin position="1"/>
        <end position="20"/>
    </location>
</feature>
<dbReference type="Gene3D" id="1.10.357.10">
    <property type="entry name" value="Tetracycline Repressor, domain 2"/>
    <property type="match status" value="1"/>
</dbReference>
<reference evidence="5 6" key="1">
    <citation type="submission" date="2024-06" db="EMBL/GenBank/DDBJ databases">
        <title>The Natural Products Discovery Center: Release of the First 8490 Sequenced Strains for Exploring Actinobacteria Biosynthetic Diversity.</title>
        <authorList>
            <person name="Kalkreuter E."/>
            <person name="Kautsar S.A."/>
            <person name="Yang D."/>
            <person name="Bader C.D."/>
            <person name="Teijaro C.N."/>
            <person name="Fluegel L."/>
            <person name="Davis C.M."/>
            <person name="Simpson J.R."/>
            <person name="Lauterbach L."/>
            <person name="Steele A.D."/>
            <person name="Gui C."/>
            <person name="Meng S."/>
            <person name="Li G."/>
            <person name="Viehrig K."/>
            <person name="Ye F."/>
            <person name="Su P."/>
            <person name="Kiefer A.F."/>
            <person name="Nichols A."/>
            <person name="Cepeda A.J."/>
            <person name="Yan W."/>
            <person name="Fan B."/>
            <person name="Jiang Y."/>
            <person name="Adhikari A."/>
            <person name="Zheng C.-J."/>
            <person name="Schuster L."/>
            <person name="Cowan T.M."/>
            <person name="Smanski M.J."/>
            <person name="Chevrette M.G."/>
            <person name="De Carvalho L.P.S."/>
            <person name="Shen B."/>
        </authorList>
    </citation>
    <scope>NUCLEOTIDE SEQUENCE [LARGE SCALE GENOMIC DNA]</scope>
    <source>
        <strain evidence="5 6">NPDC033039</strain>
    </source>
</reference>